<protein>
    <submittedName>
        <fullName evidence="1">Uncharacterized protein</fullName>
    </submittedName>
</protein>
<name>A0A518GCW0_9BACT</name>
<dbReference type="Proteomes" id="UP000318017">
    <property type="component" value="Chromosome"/>
</dbReference>
<reference evidence="1 2" key="1">
    <citation type="submission" date="2019-02" db="EMBL/GenBank/DDBJ databases">
        <title>Deep-cultivation of Planctomycetes and their phenomic and genomic characterization uncovers novel biology.</title>
        <authorList>
            <person name="Wiegand S."/>
            <person name="Jogler M."/>
            <person name="Boedeker C."/>
            <person name="Pinto D."/>
            <person name="Vollmers J."/>
            <person name="Rivas-Marin E."/>
            <person name="Kohn T."/>
            <person name="Peeters S.H."/>
            <person name="Heuer A."/>
            <person name="Rast P."/>
            <person name="Oberbeckmann S."/>
            <person name="Bunk B."/>
            <person name="Jeske O."/>
            <person name="Meyerdierks A."/>
            <person name="Storesund J.E."/>
            <person name="Kallscheuer N."/>
            <person name="Luecker S."/>
            <person name="Lage O.M."/>
            <person name="Pohl T."/>
            <person name="Merkel B.J."/>
            <person name="Hornburger P."/>
            <person name="Mueller R.-W."/>
            <person name="Bruemmer F."/>
            <person name="Labrenz M."/>
            <person name="Spormann A.M."/>
            <person name="Op den Camp H."/>
            <person name="Overmann J."/>
            <person name="Amann R."/>
            <person name="Jetten M.S.M."/>
            <person name="Mascher T."/>
            <person name="Medema M.H."/>
            <person name="Devos D.P."/>
            <person name="Kaster A.-K."/>
            <person name="Ovreas L."/>
            <person name="Rohde M."/>
            <person name="Galperin M.Y."/>
            <person name="Jogler C."/>
        </authorList>
    </citation>
    <scope>NUCLEOTIDE SEQUENCE [LARGE SCALE GENOMIC DNA]</scope>
    <source>
        <strain evidence="1 2">Q31a</strain>
    </source>
</reference>
<evidence type="ECO:0000313" key="1">
    <source>
        <dbReference type="EMBL" id="QDV26429.1"/>
    </source>
</evidence>
<dbReference type="AlphaFoldDB" id="A0A518GCW0"/>
<sequence>MVRPQAVLASLGQRDETLLKAALGYPLLNAVTMLGRFLHATENSPLPFGSKSSSSRIGRLGVSDSRSNVRISYGKIKNFRFLT</sequence>
<organism evidence="1 2">
    <name type="scientific">Aureliella helgolandensis</name>
    <dbReference type="NCBI Taxonomy" id="2527968"/>
    <lineage>
        <taxon>Bacteria</taxon>
        <taxon>Pseudomonadati</taxon>
        <taxon>Planctomycetota</taxon>
        <taxon>Planctomycetia</taxon>
        <taxon>Pirellulales</taxon>
        <taxon>Pirellulaceae</taxon>
        <taxon>Aureliella</taxon>
    </lineage>
</organism>
<accession>A0A518GCW0</accession>
<gene>
    <name evidence="1" type="ORF">Q31a_48030</name>
</gene>
<evidence type="ECO:0000313" key="2">
    <source>
        <dbReference type="Proteomes" id="UP000318017"/>
    </source>
</evidence>
<dbReference type="EMBL" id="CP036298">
    <property type="protein sequence ID" value="QDV26429.1"/>
    <property type="molecule type" value="Genomic_DNA"/>
</dbReference>
<dbReference type="KEGG" id="ahel:Q31a_48030"/>
<keyword evidence="2" id="KW-1185">Reference proteome</keyword>
<proteinExistence type="predicted"/>